<dbReference type="AlphaFoldDB" id="A0A644XHG5"/>
<organism evidence="6">
    <name type="scientific">bioreactor metagenome</name>
    <dbReference type="NCBI Taxonomy" id="1076179"/>
    <lineage>
        <taxon>unclassified sequences</taxon>
        <taxon>metagenomes</taxon>
        <taxon>ecological metagenomes</taxon>
    </lineage>
</organism>
<keyword evidence="4" id="KW-0175">Coiled coil</keyword>
<evidence type="ECO:0000256" key="2">
    <source>
        <dbReference type="ARBA" id="ARBA00022963"/>
    </source>
</evidence>
<dbReference type="InterPro" id="IPR051406">
    <property type="entry name" value="PLD_domain"/>
</dbReference>
<dbReference type="GO" id="GO:0016891">
    <property type="term" value="F:RNA endonuclease activity producing 5'-phosphomonoesters, hydrolytic mechanism"/>
    <property type="evidence" value="ECO:0007669"/>
    <property type="project" value="TreeGrafter"/>
</dbReference>
<dbReference type="PROSITE" id="PS50035">
    <property type="entry name" value="PLD"/>
    <property type="match status" value="1"/>
</dbReference>
<reference evidence="6" key="1">
    <citation type="submission" date="2019-08" db="EMBL/GenBank/DDBJ databases">
        <authorList>
            <person name="Kucharzyk K."/>
            <person name="Murdoch R.W."/>
            <person name="Higgins S."/>
            <person name="Loffler F."/>
        </authorList>
    </citation>
    <scope>NUCLEOTIDE SEQUENCE</scope>
</reference>
<evidence type="ECO:0000256" key="3">
    <source>
        <dbReference type="ARBA" id="ARBA00023098"/>
    </source>
</evidence>
<proteinExistence type="predicted"/>
<dbReference type="PANTHER" id="PTHR43856">
    <property type="entry name" value="CARDIOLIPIN HYDROLASE"/>
    <property type="match status" value="1"/>
</dbReference>
<accession>A0A644XHG5</accession>
<name>A0A644XHG5_9ZZZZ</name>
<feature type="coiled-coil region" evidence="4">
    <location>
        <begin position="21"/>
        <end position="48"/>
    </location>
</feature>
<dbReference type="Pfam" id="PF13091">
    <property type="entry name" value="PLDc_2"/>
    <property type="match status" value="1"/>
</dbReference>
<gene>
    <name evidence="6" type="ORF">SDC9_62017</name>
</gene>
<keyword evidence="3" id="KW-0443">Lipid metabolism</keyword>
<sequence>MSIFSNLKLLLLRHKGKDRLILKLKMEINQLKFETRKLKDEILELKKQYNFYFFDMNIEEKIINQLSKAKKEVNVAVAWITSDALINKLEELKNQGVLINIIITADKEKDKKAYYIKKKATLREISKNFKVVKISPRCNKYTKKEYENLMHNKYCIIDNKIIIDGSYNWIDNAKYSEEHIIVIESKKVAKLYKENFDKLINEIKYENNLIESVS</sequence>
<evidence type="ECO:0000256" key="1">
    <source>
        <dbReference type="ARBA" id="ARBA00022801"/>
    </source>
</evidence>
<keyword evidence="1" id="KW-0378">Hydrolase</keyword>
<dbReference type="PANTHER" id="PTHR43856:SF1">
    <property type="entry name" value="MITOCHONDRIAL CARDIOLIPIN HYDROLASE"/>
    <property type="match status" value="1"/>
</dbReference>
<feature type="domain" description="PLD phosphodiesterase" evidence="5">
    <location>
        <begin position="146"/>
        <end position="173"/>
    </location>
</feature>
<evidence type="ECO:0000259" key="5">
    <source>
        <dbReference type="PROSITE" id="PS50035"/>
    </source>
</evidence>
<comment type="caution">
    <text evidence="6">The sequence shown here is derived from an EMBL/GenBank/DDBJ whole genome shotgun (WGS) entry which is preliminary data.</text>
</comment>
<dbReference type="Gene3D" id="3.30.870.10">
    <property type="entry name" value="Endonuclease Chain A"/>
    <property type="match status" value="1"/>
</dbReference>
<keyword evidence="2" id="KW-0442">Lipid degradation</keyword>
<dbReference type="GO" id="GO:0016042">
    <property type="term" value="P:lipid catabolic process"/>
    <property type="evidence" value="ECO:0007669"/>
    <property type="project" value="UniProtKB-KW"/>
</dbReference>
<dbReference type="InterPro" id="IPR025202">
    <property type="entry name" value="PLD-like_dom"/>
</dbReference>
<dbReference type="SUPFAM" id="SSF56024">
    <property type="entry name" value="Phospholipase D/nuclease"/>
    <property type="match status" value="1"/>
</dbReference>
<evidence type="ECO:0000256" key="4">
    <source>
        <dbReference type="SAM" id="Coils"/>
    </source>
</evidence>
<dbReference type="EMBL" id="VSSQ01002478">
    <property type="protein sequence ID" value="MPM15646.1"/>
    <property type="molecule type" value="Genomic_DNA"/>
</dbReference>
<protein>
    <recommendedName>
        <fullName evidence="5">PLD phosphodiesterase domain-containing protein</fullName>
    </recommendedName>
</protein>
<dbReference type="InterPro" id="IPR001736">
    <property type="entry name" value="PLipase_D/transphosphatidylase"/>
</dbReference>
<evidence type="ECO:0000313" key="6">
    <source>
        <dbReference type="EMBL" id="MPM15646.1"/>
    </source>
</evidence>